<dbReference type="PROSITE" id="PS50956">
    <property type="entry name" value="HTH_ASNC_2"/>
    <property type="match status" value="1"/>
</dbReference>
<protein>
    <submittedName>
        <fullName evidence="5">AsnC family transcriptional regulator</fullName>
    </submittedName>
</protein>
<dbReference type="Pfam" id="PF13412">
    <property type="entry name" value="HTH_24"/>
    <property type="match status" value="1"/>
</dbReference>
<sequence length="158" mass="17355">MPEPKKIRPPLDALDHKLLSLLVADARATNQSLADALGIAPSTCLARLKALKETGVIERFTIDVDPEALGRSLQALISVRLRPGARHLMQSFAEDLRSVADISQFFVLAGTDDFLIHVKVRDTAHVREFVLEHLSSNPAVAATQTNLIFEHVWGDSLN</sequence>
<dbReference type="InterPro" id="IPR036388">
    <property type="entry name" value="WH-like_DNA-bd_sf"/>
</dbReference>
<dbReference type="GO" id="GO:0043200">
    <property type="term" value="P:response to amino acid"/>
    <property type="evidence" value="ECO:0007669"/>
    <property type="project" value="TreeGrafter"/>
</dbReference>
<dbReference type="Proteomes" id="UP000059574">
    <property type="component" value="Chromosome"/>
</dbReference>
<dbReference type="EMBL" id="CP013200">
    <property type="protein sequence ID" value="ALO65868.1"/>
    <property type="molecule type" value="Genomic_DNA"/>
</dbReference>
<evidence type="ECO:0000256" key="3">
    <source>
        <dbReference type="ARBA" id="ARBA00023163"/>
    </source>
</evidence>
<dbReference type="InterPro" id="IPR036390">
    <property type="entry name" value="WH_DNA-bd_sf"/>
</dbReference>
<dbReference type="RefSeq" id="WP_062286497.1">
    <property type="nucleotide sequence ID" value="NZ_CP013200.1"/>
</dbReference>
<dbReference type="SUPFAM" id="SSF46785">
    <property type="entry name" value="Winged helix' DNA-binding domain"/>
    <property type="match status" value="1"/>
</dbReference>
<dbReference type="InterPro" id="IPR000485">
    <property type="entry name" value="AsnC-type_HTH_dom"/>
</dbReference>
<dbReference type="PANTHER" id="PTHR30154">
    <property type="entry name" value="LEUCINE-RESPONSIVE REGULATORY PROTEIN"/>
    <property type="match status" value="1"/>
</dbReference>
<reference evidence="6" key="1">
    <citation type="submission" date="2015-11" db="EMBL/GenBank/DDBJ databases">
        <authorList>
            <person name="Kumar R."/>
            <person name="Singh D."/>
            <person name="Swarnkar M.K."/>
            <person name="Singh A.K."/>
            <person name="Kumar S."/>
        </authorList>
    </citation>
    <scope>NUCLEOTIDE SEQUENCE [LARGE SCALE GENOMIC DNA]</scope>
    <source>
        <strain evidence="6">ERGS4:06</strain>
    </source>
</reference>
<keyword evidence="1" id="KW-0805">Transcription regulation</keyword>
<evidence type="ECO:0000259" key="4">
    <source>
        <dbReference type="PROSITE" id="PS50956"/>
    </source>
</evidence>
<dbReference type="InterPro" id="IPR011008">
    <property type="entry name" value="Dimeric_a/b-barrel"/>
</dbReference>
<evidence type="ECO:0000313" key="5">
    <source>
        <dbReference type="EMBL" id="ALO65868.1"/>
    </source>
</evidence>
<dbReference type="PRINTS" id="PR00033">
    <property type="entry name" value="HTHASNC"/>
</dbReference>
<proteinExistence type="predicted"/>
<name>A0A0S2LWR8_9MICC</name>
<dbReference type="SMART" id="SM00344">
    <property type="entry name" value="HTH_ASNC"/>
    <property type="match status" value="1"/>
</dbReference>
<dbReference type="InterPro" id="IPR019887">
    <property type="entry name" value="Tscrpt_reg_AsnC/Lrp_C"/>
</dbReference>
<dbReference type="Gene3D" id="1.10.10.10">
    <property type="entry name" value="Winged helix-like DNA-binding domain superfamily/Winged helix DNA-binding domain"/>
    <property type="match status" value="1"/>
</dbReference>
<accession>A0A0S2LWR8</accession>
<evidence type="ECO:0000313" key="6">
    <source>
        <dbReference type="Proteomes" id="UP000059574"/>
    </source>
</evidence>
<dbReference type="AlphaFoldDB" id="A0A0S2LWR8"/>
<dbReference type="GO" id="GO:0043565">
    <property type="term" value="F:sequence-specific DNA binding"/>
    <property type="evidence" value="ECO:0007669"/>
    <property type="project" value="InterPro"/>
</dbReference>
<dbReference type="Gene3D" id="3.30.70.920">
    <property type="match status" value="1"/>
</dbReference>
<dbReference type="GO" id="GO:0005829">
    <property type="term" value="C:cytosol"/>
    <property type="evidence" value="ECO:0007669"/>
    <property type="project" value="TreeGrafter"/>
</dbReference>
<reference evidence="5 6" key="2">
    <citation type="journal article" date="2016" name="J. Biotechnol.">
        <title>Complete genome sequence of Arthrobacter alpinus ERGS4:06, a yellow pigmented bacterium tolerant to cold and radiations isolated from Sikkim Himalaya.</title>
        <authorList>
            <person name="Kumar R."/>
            <person name="Singh D."/>
            <person name="Swarnkar M.K."/>
            <person name="Singh A.K."/>
            <person name="Kumar S."/>
        </authorList>
    </citation>
    <scope>NUCLEOTIDE SEQUENCE [LARGE SCALE GENOMIC DNA]</scope>
    <source>
        <strain evidence="5 6">ERGS4:06</strain>
    </source>
</reference>
<keyword evidence="2" id="KW-0238">DNA-binding</keyword>
<keyword evidence="3" id="KW-0804">Transcription</keyword>
<dbReference type="Pfam" id="PF01037">
    <property type="entry name" value="AsnC_trans_reg"/>
    <property type="match status" value="1"/>
</dbReference>
<dbReference type="InterPro" id="IPR019888">
    <property type="entry name" value="Tscrpt_reg_AsnC-like"/>
</dbReference>
<evidence type="ECO:0000256" key="1">
    <source>
        <dbReference type="ARBA" id="ARBA00023015"/>
    </source>
</evidence>
<gene>
    <name evidence="5" type="ORF">AS189_04360</name>
</gene>
<organism evidence="5 6">
    <name type="scientific">Arthrobacter alpinus</name>
    <dbReference type="NCBI Taxonomy" id="656366"/>
    <lineage>
        <taxon>Bacteria</taxon>
        <taxon>Bacillati</taxon>
        <taxon>Actinomycetota</taxon>
        <taxon>Actinomycetes</taxon>
        <taxon>Micrococcales</taxon>
        <taxon>Micrococcaceae</taxon>
        <taxon>Arthrobacter</taxon>
    </lineage>
</organism>
<dbReference type="PANTHER" id="PTHR30154:SF54">
    <property type="entry name" value="POSSIBLE TRANSCRIPTIONAL REGULATORY PROTEIN (PROBABLY LRP_ASNC-FAMILY)"/>
    <property type="match status" value="1"/>
</dbReference>
<feature type="domain" description="HTH asnC-type" evidence="4">
    <location>
        <begin position="11"/>
        <end position="72"/>
    </location>
</feature>
<dbReference type="SUPFAM" id="SSF54909">
    <property type="entry name" value="Dimeric alpha+beta barrel"/>
    <property type="match status" value="1"/>
</dbReference>
<dbReference type="OrthoDB" id="4411089at2"/>
<evidence type="ECO:0000256" key="2">
    <source>
        <dbReference type="ARBA" id="ARBA00023125"/>
    </source>
</evidence>